<dbReference type="GO" id="GO:0032259">
    <property type="term" value="P:methylation"/>
    <property type="evidence" value="ECO:0007669"/>
    <property type="project" value="UniProtKB-KW"/>
</dbReference>
<reference evidence="3 4" key="1">
    <citation type="submission" date="2017-03" db="EMBL/GenBank/DDBJ databases">
        <title>Genome sequence of Methanobrevibacter thaueri.</title>
        <authorList>
            <person name="Poehlein A."/>
            <person name="Seedorf H."/>
            <person name="Daniel R."/>
        </authorList>
    </citation>
    <scope>NUCLEOTIDE SEQUENCE [LARGE SCALE GENOMIC DNA]</scope>
    <source>
        <strain evidence="3 4">DSM 11995</strain>
    </source>
</reference>
<protein>
    <submittedName>
        <fullName evidence="3">Leucine carboxyl methyltransferase</fullName>
    </submittedName>
</protein>
<dbReference type="GO" id="GO:0008168">
    <property type="term" value="F:methyltransferase activity"/>
    <property type="evidence" value="ECO:0007669"/>
    <property type="project" value="UniProtKB-KW"/>
</dbReference>
<evidence type="ECO:0000313" key="4">
    <source>
        <dbReference type="Proteomes" id="UP000251717"/>
    </source>
</evidence>
<dbReference type="EMBL" id="MZGS01000017">
    <property type="protein sequence ID" value="PWB87757.1"/>
    <property type="molecule type" value="Genomic_DNA"/>
</dbReference>
<evidence type="ECO:0000256" key="2">
    <source>
        <dbReference type="ARBA" id="ARBA00022679"/>
    </source>
</evidence>
<dbReference type="SUPFAM" id="SSF53335">
    <property type="entry name" value="S-adenosyl-L-methionine-dependent methyltransferases"/>
    <property type="match status" value="1"/>
</dbReference>
<dbReference type="Gene3D" id="3.40.50.150">
    <property type="entry name" value="Vaccinia Virus protein VP39"/>
    <property type="match status" value="1"/>
</dbReference>
<sequence length="259" mass="30208">MNLEGVEKTMLLTIYTKAKHSQEKNHKFYDSKAIEVISKIDYDFTMAEKDKMMQMGVIGRTIVLDSMVSEYISKHPDCTIVNIASGMDTRFNRLDNGKIKWYNVDLENSAKFRLEYLPDTERVTTLAYSAMDSKWASEIEASEDMLFIIEGLTMYLTEQDNSEILRIIDDNFDSCTIFTEIMPPVSVENTKEVSVEETNSEFIWGLKSGRELTGLNRHFRWVKDVNLFDGVNVYKPIYRLFTWFPLLKKRMDYIAVLEK</sequence>
<evidence type="ECO:0000256" key="1">
    <source>
        <dbReference type="ARBA" id="ARBA00022603"/>
    </source>
</evidence>
<evidence type="ECO:0000313" key="3">
    <source>
        <dbReference type="EMBL" id="PWB87757.1"/>
    </source>
</evidence>
<dbReference type="PANTHER" id="PTHR43619:SF2">
    <property type="entry name" value="S-ADENOSYL-L-METHIONINE-DEPENDENT METHYLTRANSFERASES SUPERFAMILY PROTEIN"/>
    <property type="match status" value="1"/>
</dbReference>
<keyword evidence="4" id="KW-1185">Reference proteome</keyword>
<dbReference type="PANTHER" id="PTHR43619">
    <property type="entry name" value="S-ADENOSYL-L-METHIONINE-DEPENDENT METHYLTRANSFERASE YKTD-RELATED"/>
    <property type="match status" value="1"/>
</dbReference>
<dbReference type="OrthoDB" id="147511at2157"/>
<dbReference type="RefSeq" id="WP_116591696.1">
    <property type="nucleotide sequence ID" value="NZ_MZGS01000017.1"/>
</dbReference>
<accession>A0A315XN12</accession>
<dbReference type="AlphaFoldDB" id="A0A315XN12"/>
<dbReference type="InterPro" id="IPR029063">
    <property type="entry name" value="SAM-dependent_MTases_sf"/>
</dbReference>
<keyword evidence="1 3" id="KW-0489">Methyltransferase</keyword>
<name>A0A315XN12_9EURY</name>
<dbReference type="InterPro" id="IPR016874">
    <property type="entry name" value="TcmP-like"/>
</dbReference>
<keyword evidence="2 3" id="KW-0808">Transferase</keyword>
<dbReference type="Proteomes" id="UP000251717">
    <property type="component" value="Unassembled WGS sequence"/>
</dbReference>
<gene>
    <name evidence="3" type="ORF">MBBTH_07260</name>
</gene>
<dbReference type="InterPro" id="IPR007213">
    <property type="entry name" value="Ppm1/Ppm2/Tcmp"/>
</dbReference>
<comment type="caution">
    <text evidence="3">The sequence shown here is derived from an EMBL/GenBank/DDBJ whole genome shotgun (WGS) entry which is preliminary data.</text>
</comment>
<organism evidence="3 4">
    <name type="scientific">Methanobrevibacter thaueri</name>
    <dbReference type="NCBI Taxonomy" id="190975"/>
    <lineage>
        <taxon>Archaea</taxon>
        <taxon>Methanobacteriati</taxon>
        <taxon>Methanobacteriota</taxon>
        <taxon>Methanomada group</taxon>
        <taxon>Methanobacteria</taxon>
        <taxon>Methanobacteriales</taxon>
        <taxon>Methanobacteriaceae</taxon>
        <taxon>Methanobrevibacter</taxon>
    </lineage>
</organism>
<proteinExistence type="predicted"/>
<dbReference type="Pfam" id="PF04072">
    <property type="entry name" value="LCM"/>
    <property type="match status" value="1"/>
</dbReference>
<dbReference type="PIRSF" id="PIRSF028177">
    <property type="entry name" value="Polyketide_synth_Omtfrase_TcmP"/>
    <property type="match status" value="1"/>
</dbReference>